<dbReference type="EMBL" id="MU839010">
    <property type="protein sequence ID" value="KAK1766759.1"/>
    <property type="molecule type" value="Genomic_DNA"/>
</dbReference>
<sequence length="212" mass="23833">MSASFEAPAQYDRDLRSANKEWKRGKDAATKWSFGSRPLSGCRMDWVTGEAVGGSEAQRAKTRPRGKASDEVKPYFKKEHNVTKFNRGNYTLPAGRVRTRMSAHEEISSDVTRSISDLVPGSSLARTKSTSDNFMYSFDRTDSPGRSLTLDVFIKPANPRDTERFVEKEYEILDANGQALRGHKARRNLRKAPLDPPRDDADANEDEGFELV</sequence>
<feature type="region of interest" description="Disordered" evidence="1">
    <location>
        <begin position="178"/>
        <end position="212"/>
    </location>
</feature>
<name>A0AAJ0C115_9PEZI</name>
<accession>A0AAJ0C115</accession>
<evidence type="ECO:0000313" key="3">
    <source>
        <dbReference type="Proteomes" id="UP001244011"/>
    </source>
</evidence>
<feature type="compositionally biased region" description="Basic residues" evidence="1">
    <location>
        <begin position="181"/>
        <end position="190"/>
    </location>
</feature>
<keyword evidence="3" id="KW-1185">Reference proteome</keyword>
<evidence type="ECO:0000313" key="2">
    <source>
        <dbReference type="EMBL" id="KAK1766759.1"/>
    </source>
</evidence>
<organism evidence="2 3">
    <name type="scientific">Phialemonium atrogriseum</name>
    <dbReference type="NCBI Taxonomy" id="1093897"/>
    <lineage>
        <taxon>Eukaryota</taxon>
        <taxon>Fungi</taxon>
        <taxon>Dikarya</taxon>
        <taxon>Ascomycota</taxon>
        <taxon>Pezizomycotina</taxon>
        <taxon>Sordariomycetes</taxon>
        <taxon>Sordariomycetidae</taxon>
        <taxon>Cephalothecales</taxon>
        <taxon>Cephalothecaceae</taxon>
        <taxon>Phialemonium</taxon>
    </lineage>
</organism>
<feature type="region of interest" description="Disordered" evidence="1">
    <location>
        <begin position="51"/>
        <end position="70"/>
    </location>
</feature>
<proteinExistence type="predicted"/>
<dbReference type="AlphaFoldDB" id="A0AAJ0C115"/>
<evidence type="ECO:0000256" key="1">
    <source>
        <dbReference type="SAM" id="MobiDB-lite"/>
    </source>
</evidence>
<feature type="compositionally biased region" description="Acidic residues" evidence="1">
    <location>
        <begin position="202"/>
        <end position="212"/>
    </location>
</feature>
<feature type="compositionally biased region" description="Basic and acidic residues" evidence="1">
    <location>
        <begin position="11"/>
        <end position="27"/>
    </location>
</feature>
<feature type="region of interest" description="Disordered" evidence="1">
    <location>
        <begin position="1"/>
        <end position="27"/>
    </location>
</feature>
<reference evidence="2" key="1">
    <citation type="submission" date="2023-06" db="EMBL/GenBank/DDBJ databases">
        <title>Genome-scale phylogeny and comparative genomics of the fungal order Sordariales.</title>
        <authorList>
            <consortium name="Lawrence Berkeley National Laboratory"/>
            <person name="Hensen N."/>
            <person name="Bonometti L."/>
            <person name="Westerberg I."/>
            <person name="Brannstrom I.O."/>
            <person name="Guillou S."/>
            <person name="Cros-Aarteil S."/>
            <person name="Calhoun S."/>
            <person name="Haridas S."/>
            <person name="Kuo A."/>
            <person name="Mondo S."/>
            <person name="Pangilinan J."/>
            <person name="Riley R."/>
            <person name="Labutti K."/>
            <person name="Andreopoulos B."/>
            <person name="Lipzen A."/>
            <person name="Chen C."/>
            <person name="Yanf M."/>
            <person name="Daum C."/>
            <person name="Ng V."/>
            <person name="Clum A."/>
            <person name="Steindorff A."/>
            <person name="Ohm R."/>
            <person name="Martin F."/>
            <person name="Silar P."/>
            <person name="Natvig D."/>
            <person name="Lalanne C."/>
            <person name="Gautier V."/>
            <person name="Ament-Velasquez S.L."/>
            <person name="Kruys A."/>
            <person name="Hutchinson M.I."/>
            <person name="Powell A.J."/>
            <person name="Barry K."/>
            <person name="Miller A.N."/>
            <person name="Grigoriev I.V."/>
            <person name="Debuchy R."/>
            <person name="Gladieux P."/>
            <person name="Thoren M.H."/>
            <person name="Johannesson H."/>
        </authorList>
    </citation>
    <scope>NUCLEOTIDE SEQUENCE</scope>
    <source>
        <strain evidence="2">8032-3</strain>
    </source>
</reference>
<feature type="compositionally biased region" description="Basic and acidic residues" evidence="1">
    <location>
        <begin position="192"/>
        <end position="201"/>
    </location>
</feature>
<protein>
    <submittedName>
        <fullName evidence="2">Uncharacterized protein</fullName>
    </submittedName>
</protein>
<gene>
    <name evidence="2" type="ORF">QBC33DRAFT_87630</name>
</gene>
<dbReference type="Proteomes" id="UP001244011">
    <property type="component" value="Unassembled WGS sequence"/>
</dbReference>
<comment type="caution">
    <text evidence="2">The sequence shown here is derived from an EMBL/GenBank/DDBJ whole genome shotgun (WGS) entry which is preliminary data.</text>
</comment>
<dbReference type="RefSeq" id="XP_060282972.1">
    <property type="nucleotide sequence ID" value="XM_060433146.1"/>
</dbReference>
<dbReference type="GeneID" id="85316333"/>